<dbReference type="EC" id="3.1.11.6" evidence="5"/>
<evidence type="ECO:0000256" key="2">
    <source>
        <dbReference type="ARBA" id="ARBA00022722"/>
    </source>
</evidence>
<evidence type="ECO:0000313" key="9">
    <source>
        <dbReference type="EMBL" id="AFV00979.1"/>
    </source>
</evidence>
<keyword evidence="3 5" id="KW-0378">Hydrolase</keyword>
<feature type="domain" description="Exonuclease VII large subunit C-terminal" evidence="7">
    <location>
        <begin position="126"/>
        <end position="461"/>
    </location>
</feature>
<dbReference type="OrthoDB" id="9802795at2"/>
<dbReference type="GO" id="GO:0008855">
    <property type="term" value="F:exodeoxyribonuclease VII activity"/>
    <property type="evidence" value="ECO:0007669"/>
    <property type="project" value="UniProtKB-UniRule"/>
</dbReference>
<dbReference type="InterPro" id="IPR020579">
    <property type="entry name" value="Exonuc_VII_lsu_C"/>
</dbReference>
<feature type="domain" description="OB-fold nucleic acid binding" evidence="8">
    <location>
        <begin position="10"/>
        <end position="103"/>
    </location>
</feature>
<evidence type="ECO:0000256" key="3">
    <source>
        <dbReference type="ARBA" id="ARBA00022801"/>
    </source>
</evidence>
<dbReference type="STRING" id="1117647.M5M_19270"/>
<dbReference type="PANTHER" id="PTHR30008">
    <property type="entry name" value="EXODEOXYRIBONUCLEASE 7 LARGE SUBUNIT"/>
    <property type="match status" value="1"/>
</dbReference>
<comment type="subunit">
    <text evidence="5">Heterooligomer composed of large and small subunits.</text>
</comment>
<dbReference type="Pfam" id="PF13742">
    <property type="entry name" value="tRNA_anti_2"/>
    <property type="match status" value="1"/>
</dbReference>
<evidence type="ECO:0000256" key="4">
    <source>
        <dbReference type="ARBA" id="ARBA00022839"/>
    </source>
</evidence>
<dbReference type="HOGENOM" id="CLU_023625_3_1_6"/>
<dbReference type="AlphaFoldDB" id="K4KS35"/>
<proteinExistence type="inferred from homology"/>
<dbReference type="PANTHER" id="PTHR30008:SF0">
    <property type="entry name" value="EXODEOXYRIBONUCLEASE 7 LARGE SUBUNIT"/>
    <property type="match status" value="1"/>
</dbReference>
<comment type="catalytic activity">
    <reaction evidence="5 6">
        <text>Exonucleolytic cleavage in either 5'- to 3'- or 3'- to 5'-direction to yield nucleoside 5'-phosphates.</text>
        <dbReference type="EC" id="3.1.11.6"/>
    </reaction>
</comment>
<sequence>MSTAPERRILTVSQLNRSARQLLETHFNLLWVEGEISNFARPASGHCYFTLKDQGAQIRCAMFRNRAQGLRIRPGNGLKVLIRGRVSLYEDRGDYQLIVEHMEDAGLGALQQAFDALKAKLMAEGLFDAARKRPLPYPVQHLAIITSATGAALRDVLAVFERRWPLQQATVIPVPVQGAESAPAIVRAFELAHRANRFDAILLTRGGGSLEDLWSFNEESVARAIAASRIPVICGVGHETDTTIADYVADLRAPTPSAAAELITPDGDEMLETFAGYEVMLEEAIARKLERSQERTRFLAHRLNRARPSLGQLAQRLDFAQQALVRQWQQQWRVKRHQCQLLQQRLAAQHPRQQLQWQRERLQQLRARLLRQTPVGLIQQHQQTLSREQKGLQRIWQQTLSGQQQQLKQLMQALHNLSPLQTLERGFAIVTNAKGQALMDANQVKPGDTIQARLHKGKITATVK</sequence>
<comment type="subcellular location">
    <subcellularLocation>
        <location evidence="5 6">Cytoplasm</location>
    </subcellularLocation>
</comment>
<comment type="function">
    <text evidence="5">Bidirectionally degrades single-stranded DNA into large acid-insoluble oligonucleotides, which are then degraded further into small acid-soluble oligonucleotides.</text>
</comment>
<dbReference type="Pfam" id="PF02601">
    <property type="entry name" value="Exonuc_VII_L"/>
    <property type="match status" value="1"/>
</dbReference>
<dbReference type="GO" id="GO:0006308">
    <property type="term" value="P:DNA catabolic process"/>
    <property type="evidence" value="ECO:0007669"/>
    <property type="project" value="UniProtKB-UniRule"/>
</dbReference>
<evidence type="ECO:0000256" key="6">
    <source>
        <dbReference type="RuleBase" id="RU004355"/>
    </source>
</evidence>
<evidence type="ECO:0000256" key="5">
    <source>
        <dbReference type="HAMAP-Rule" id="MF_00378"/>
    </source>
</evidence>
<dbReference type="eggNOG" id="COG1570">
    <property type="taxonomic scope" value="Bacteria"/>
</dbReference>
<dbReference type="EMBL" id="CP003746">
    <property type="protein sequence ID" value="AFV00979.1"/>
    <property type="molecule type" value="Genomic_DNA"/>
</dbReference>
<dbReference type="InterPro" id="IPR003753">
    <property type="entry name" value="Exonuc_VII_L"/>
</dbReference>
<dbReference type="RefSeq" id="WP_015049129.1">
    <property type="nucleotide sequence ID" value="NC_018868.3"/>
</dbReference>
<protein>
    <recommendedName>
        <fullName evidence="5">Exodeoxyribonuclease 7 large subunit</fullName>
        <ecNumber evidence="5">3.1.11.6</ecNumber>
    </recommendedName>
    <alternativeName>
        <fullName evidence="5">Exodeoxyribonuclease VII large subunit</fullName>
        <shortName evidence="5">Exonuclease VII large subunit</shortName>
    </alternativeName>
</protein>
<keyword evidence="4 5" id="KW-0269">Exonuclease</keyword>
<name>K4KS35_SIMAS</name>
<dbReference type="NCBIfam" id="TIGR00237">
    <property type="entry name" value="xseA"/>
    <property type="match status" value="1"/>
</dbReference>
<keyword evidence="1 5" id="KW-0963">Cytoplasm</keyword>
<dbReference type="GO" id="GO:0005737">
    <property type="term" value="C:cytoplasm"/>
    <property type="evidence" value="ECO:0007669"/>
    <property type="project" value="UniProtKB-SubCell"/>
</dbReference>
<organism evidence="9 10">
    <name type="scientific">Simiduia agarivorans (strain DSM 21679 / JCM 13881 / BCRC 17597 / SA1)</name>
    <dbReference type="NCBI Taxonomy" id="1117647"/>
    <lineage>
        <taxon>Bacteria</taxon>
        <taxon>Pseudomonadati</taxon>
        <taxon>Pseudomonadota</taxon>
        <taxon>Gammaproteobacteria</taxon>
        <taxon>Cellvibrionales</taxon>
        <taxon>Cellvibrionaceae</taxon>
        <taxon>Simiduia</taxon>
    </lineage>
</organism>
<dbReference type="KEGG" id="saga:M5M_19270"/>
<dbReference type="CDD" id="cd04489">
    <property type="entry name" value="ExoVII_LU_OBF"/>
    <property type="match status" value="1"/>
</dbReference>
<keyword evidence="10" id="KW-1185">Reference proteome</keyword>
<keyword evidence="2 5" id="KW-0540">Nuclease</keyword>
<dbReference type="InterPro" id="IPR025824">
    <property type="entry name" value="OB-fold_nuc-bd_dom"/>
</dbReference>
<gene>
    <name evidence="5" type="primary">xseA</name>
    <name evidence="9" type="ordered locus">M5M_19270</name>
</gene>
<dbReference type="Proteomes" id="UP000000466">
    <property type="component" value="Chromosome"/>
</dbReference>
<dbReference type="GO" id="GO:0009318">
    <property type="term" value="C:exodeoxyribonuclease VII complex"/>
    <property type="evidence" value="ECO:0007669"/>
    <property type="project" value="UniProtKB-UniRule"/>
</dbReference>
<evidence type="ECO:0000259" key="8">
    <source>
        <dbReference type="Pfam" id="PF13742"/>
    </source>
</evidence>
<evidence type="ECO:0000259" key="7">
    <source>
        <dbReference type="Pfam" id="PF02601"/>
    </source>
</evidence>
<accession>K4KS35</accession>
<comment type="similarity">
    <text evidence="5 6">Belongs to the XseA family.</text>
</comment>
<evidence type="ECO:0000256" key="1">
    <source>
        <dbReference type="ARBA" id="ARBA00022490"/>
    </source>
</evidence>
<dbReference type="HAMAP" id="MF_00378">
    <property type="entry name" value="Exonuc_7_L"/>
    <property type="match status" value="1"/>
</dbReference>
<dbReference type="GO" id="GO:0003676">
    <property type="term" value="F:nucleic acid binding"/>
    <property type="evidence" value="ECO:0007669"/>
    <property type="project" value="InterPro"/>
</dbReference>
<evidence type="ECO:0000313" key="10">
    <source>
        <dbReference type="Proteomes" id="UP000000466"/>
    </source>
</evidence>
<reference evidence="9 10" key="1">
    <citation type="journal article" date="2013" name="Genome Announc.">
        <title>Complete genome sequence of Simiduia agarivorans SA1(T), a marine bacterium able to degrade a variety of polysaccharides.</title>
        <authorList>
            <person name="Lin S.Y."/>
            <person name="Shieh W.Y."/>
            <person name="Chen J.S."/>
            <person name="Tang S.L."/>
        </authorList>
    </citation>
    <scope>NUCLEOTIDE SEQUENCE [LARGE SCALE GENOMIC DNA]</scope>
    <source>
        <strain evidence="10">DSM 21679 / JCM 13881 / BCRC 17597 / SA1</strain>
    </source>
</reference>